<dbReference type="Pfam" id="PF03466">
    <property type="entry name" value="LysR_substrate"/>
    <property type="match status" value="1"/>
</dbReference>
<dbReference type="Gene3D" id="3.40.190.10">
    <property type="entry name" value="Periplasmic binding protein-like II"/>
    <property type="match status" value="2"/>
</dbReference>
<dbReference type="PANTHER" id="PTHR30537:SF74">
    <property type="entry name" value="HTH-TYPE TRANSCRIPTIONAL REGULATOR TRPI"/>
    <property type="match status" value="1"/>
</dbReference>
<dbReference type="GO" id="GO:0006351">
    <property type="term" value="P:DNA-templated transcription"/>
    <property type="evidence" value="ECO:0007669"/>
    <property type="project" value="TreeGrafter"/>
</dbReference>
<evidence type="ECO:0000256" key="1">
    <source>
        <dbReference type="ARBA" id="ARBA00009437"/>
    </source>
</evidence>
<dbReference type="CDD" id="cd08432">
    <property type="entry name" value="PBP2_GcdR_TrpI_HvrB_AmpR_like"/>
    <property type="match status" value="1"/>
</dbReference>
<comment type="similarity">
    <text evidence="1">Belongs to the LysR transcriptional regulatory family.</text>
</comment>
<dbReference type="Gene3D" id="1.10.10.10">
    <property type="entry name" value="Winged helix-like DNA-binding domain superfamily/Winged helix DNA-binding domain"/>
    <property type="match status" value="1"/>
</dbReference>
<evidence type="ECO:0000313" key="7">
    <source>
        <dbReference type="Proteomes" id="UP000544872"/>
    </source>
</evidence>
<organism evidence="6 7">
    <name type="scientific">Novispirillum itersonii</name>
    <name type="common">Aquaspirillum itersonii</name>
    <dbReference type="NCBI Taxonomy" id="189"/>
    <lineage>
        <taxon>Bacteria</taxon>
        <taxon>Pseudomonadati</taxon>
        <taxon>Pseudomonadota</taxon>
        <taxon>Alphaproteobacteria</taxon>
        <taxon>Rhodospirillales</taxon>
        <taxon>Novispirillaceae</taxon>
        <taxon>Novispirillum</taxon>
    </lineage>
</organism>
<dbReference type="InterPro" id="IPR036390">
    <property type="entry name" value="WH_DNA-bd_sf"/>
</dbReference>
<dbReference type="InterPro" id="IPR005119">
    <property type="entry name" value="LysR_subst-bd"/>
</dbReference>
<dbReference type="PROSITE" id="PS50931">
    <property type="entry name" value="HTH_LYSR"/>
    <property type="match status" value="1"/>
</dbReference>
<keyword evidence="3 6" id="KW-0238">DNA-binding</keyword>
<dbReference type="InterPro" id="IPR000847">
    <property type="entry name" value="LysR_HTH_N"/>
</dbReference>
<evidence type="ECO:0000313" key="6">
    <source>
        <dbReference type="EMBL" id="MBB6210470.1"/>
    </source>
</evidence>
<evidence type="ECO:0000256" key="2">
    <source>
        <dbReference type="ARBA" id="ARBA00023015"/>
    </source>
</evidence>
<reference evidence="6 7" key="1">
    <citation type="submission" date="2020-08" db="EMBL/GenBank/DDBJ databases">
        <title>Genomic Encyclopedia of Type Strains, Phase IV (KMG-IV): sequencing the most valuable type-strain genomes for metagenomic binning, comparative biology and taxonomic classification.</title>
        <authorList>
            <person name="Goeker M."/>
        </authorList>
    </citation>
    <scope>NUCLEOTIDE SEQUENCE [LARGE SCALE GENOMIC DNA]</scope>
    <source>
        <strain evidence="6 7">DSM 11590</strain>
    </source>
</reference>
<keyword evidence="7" id="KW-1185">Reference proteome</keyword>
<dbReference type="SUPFAM" id="SSF53850">
    <property type="entry name" value="Periplasmic binding protein-like II"/>
    <property type="match status" value="1"/>
</dbReference>
<dbReference type="Pfam" id="PF00126">
    <property type="entry name" value="HTH_1"/>
    <property type="match status" value="1"/>
</dbReference>
<dbReference type="InterPro" id="IPR036388">
    <property type="entry name" value="WH-like_DNA-bd_sf"/>
</dbReference>
<dbReference type="GO" id="GO:0043565">
    <property type="term" value="F:sequence-specific DNA binding"/>
    <property type="evidence" value="ECO:0007669"/>
    <property type="project" value="TreeGrafter"/>
</dbReference>
<dbReference type="SUPFAM" id="SSF46785">
    <property type="entry name" value="Winged helix' DNA-binding domain"/>
    <property type="match status" value="1"/>
</dbReference>
<keyword evidence="2" id="KW-0805">Transcription regulation</keyword>
<evidence type="ECO:0000256" key="4">
    <source>
        <dbReference type="ARBA" id="ARBA00023163"/>
    </source>
</evidence>
<dbReference type="GO" id="GO:0003700">
    <property type="term" value="F:DNA-binding transcription factor activity"/>
    <property type="evidence" value="ECO:0007669"/>
    <property type="project" value="InterPro"/>
</dbReference>
<dbReference type="FunFam" id="1.10.10.10:FF:000038">
    <property type="entry name" value="Glycine cleavage system transcriptional activator"/>
    <property type="match status" value="1"/>
</dbReference>
<dbReference type="RefSeq" id="WP_184263308.1">
    <property type="nucleotide sequence ID" value="NZ_JACIIX010000006.1"/>
</dbReference>
<feature type="domain" description="HTH lysR-type" evidence="5">
    <location>
        <begin position="6"/>
        <end position="63"/>
    </location>
</feature>
<dbReference type="NCBIfam" id="NF008352">
    <property type="entry name" value="PRK11139.1"/>
    <property type="match status" value="1"/>
</dbReference>
<protein>
    <submittedName>
        <fullName evidence="6">DNA-binding transcriptional LysR family regulator</fullName>
    </submittedName>
</protein>
<accession>A0A7W9ZFV4</accession>
<dbReference type="AlphaFoldDB" id="A0A7W9ZFV4"/>
<dbReference type="InterPro" id="IPR058163">
    <property type="entry name" value="LysR-type_TF_proteobact-type"/>
</dbReference>
<evidence type="ECO:0000259" key="5">
    <source>
        <dbReference type="PROSITE" id="PS50931"/>
    </source>
</evidence>
<evidence type="ECO:0000256" key="3">
    <source>
        <dbReference type="ARBA" id="ARBA00023125"/>
    </source>
</evidence>
<dbReference type="Proteomes" id="UP000544872">
    <property type="component" value="Unassembled WGS sequence"/>
</dbReference>
<gene>
    <name evidence="6" type="ORF">FHS48_001886</name>
</gene>
<comment type="caution">
    <text evidence="6">The sequence shown here is derived from an EMBL/GenBank/DDBJ whole genome shotgun (WGS) entry which is preliminary data.</text>
</comment>
<proteinExistence type="inferred from homology"/>
<dbReference type="EMBL" id="JACIIX010000006">
    <property type="protein sequence ID" value="MBB6210470.1"/>
    <property type="molecule type" value="Genomic_DNA"/>
</dbReference>
<dbReference type="PANTHER" id="PTHR30537">
    <property type="entry name" value="HTH-TYPE TRANSCRIPTIONAL REGULATOR"/>
    <property type="match status" value="1"/>
</dbReference>
<dbReference type="PRINTS" id="PR00039">
    <property type="entry name" value="HTHLYSR"/>
</dbReference>
<name>A0A7W9ZFV4_NOVIT</name>
<sequence>MKRRLPSLNALRAFEAAARHGSFVDAAEELAVTPAAVSHQIKGLEEALGVAMFVRHHRAVELTAAGRRLLPGLSDAFDRIATAVDGVRPAREAPVTITVPPAFAAKWLAPRLEGFMAQYPDIPIRVQAEAAVVDLEAAEVDLGVRTITSPEAAPENRVERLFEDWVFPVCGPLLRMVLKAPANLSMQTVIVDELSEMHGGYVSWPHWLEAAGAATLKPAKELRFSHSTLALDAAARGQGVALARGSLVLSEMRSGALVRPFDTAIPAGKAYHLVRSRTAPLRPKAQLFYDWLIHEAGAFREENPKLVR</sequence>
<keyword evidence="4" id="KW-0804">Transcription</keyword>